<dbReference type="EMBL" id="JH159153">
    <property type="protein sequence ID" value="EGZ21216.1"/>
    <property type="molecule type" value="Genomic_DNA"/>
</dbReference>
<comment type="subcellular location">
    <subcellularLocation>
        <location evidence="1">Cytoplasm</location>
    </subcellularLocation>
</comment>
<dbReference type="InParanoid" id="G4ZAZ7"/>
<dbReference type="Pfam" id="PF01922">
    <property type="entry name" value="SRP19"/>
    <property type="match status" value="1"/>
</dbReference>
<feature type="compositionally biased region" description="Basic residues" evidence="5">
    <location>
        <begin position="261"/>
        <end position="271"/>
    </location>
</feature>
<feature type="region of interest" description="Disordered" evidence="5">
    <location>
        <begin position="1"/>
        <end position="36"/>
    </location>
</feature>
<proteinExistence type="predicted"/>
<dbReference type="GeneID" id="20641687"/>
<dbReference type="PANTHER" id="PTHR17453">
    <property type="entry name" value="SIGNAL RECOGNITION PARTICLE 19 KD PROTEIN"/>
    <property type="match status" value="1"/>
</dbReference>
<evidence type="ECO:0000256" key="5">
    <source>
        <dbReference type="SAM" id="MobiDB-lite"/>
    </source>
</evidence>
<evidence type="ECO:0000313" key="7">
    <source>
        <dbReference type="Proteomes" id="UP000002640"/>
    </source>
</evidence>
<evidence type="ECO:0000256" key="4">
    <source>
        <dbReference type="ARBA" id="ARBA00023274"/>
    </source>
</evidence>
<dbReference type="SMR" id="G4ZAZ7"/>
<feature type="compositionally biased region" description="Low complexity" evidence="5">
    <location>
        <begin position="247"/>
        <end position="257"/>
    </location>
</feature>
<dbReference type="GO" id="GO:0008312">
    <property type="term" value="F:7S RNA binding"/>
    <property type="evidence" value="ECO:0007669"/>
    <property type="project" value="InterPro"/>
</dbReference>
<keyword evidence="2" id="KW-0963">Cytoplasm</keyword>
<dbReference type="Gene3D" id="3.30.56.30">
    <property type="entry name" value="Signal recognition particle, SRP19-like subunit"/>
    <property type="match status" value="1"/>
</dbReference>
<dbReference type="KEGG" id="psoj:PHYSODRAFT_299044"/>
<dbReference type="RefSeq" id="XP_009523933.1">
    <property type="nucleotide sequence ID" value="XM_009525638.1"/>
</dbReference>
<feature type="region of interest" description="Disordered" evidence="5">
    <location>
        <begin position="236"/>
        <end position="271"/>
    </location>
</feature>
<reference evidence="6 7" key="1">
    <citation type="journal article" date="2006" name="Science">
        <title>Phytophthora genome sequences uncover evolutionary origins and mechanisms of pathogenesis.</title>
        <authorList>
            <person name="Tyler B.M."/>
            <person name="Tripathy S."/>
            <person name="Zhang X."/>
            <person name="Dehal P."/>
            <person name="Jiang R.H."/>
            <person name="Aerts A."/>
            <person name="Arredondo F.D."/>
            <person name="Baxter L."/>
            <person name="Bensasson D."/>
            <person name="Beynon J.L."/>
            <person name="Chapman J."/>
            <person name="Damasceno C.M."/>
            <person name="Dorrance A.E."/>
            <person name="Dou D."/>
            <person name="Dickerman A.W."/>
            <person name="Dubchak I.L."/>
            <person name="Garbelotto M."/>
            <person name="Gijzen M."/>
            <person name="Gordon S.G."/>
            <person name="Govers F."/>
            <person name="Grunwald N.J."/>
            <person name="Huang W."/>
            <person name="Ivors K.L."/>
            <person name="Jones R.W."/>
            <person name="Kamoun S."/>
            <person name="Krampis K."/>
            <person name="Lamour K.H."/>
            <person name="Lee M.K."/>
            <person name="McDonald W.H."/>
            <person name="Medina M."/>
            <person name="Meijer H.J."/>
            <person name="Nordberg E.K."/>
            <person name="Maclean D.J."/>
            <person name="Ospina-Giraldo M.D."/>
            <person name="Morris P.F."/>
            <person name="Phuntumart V."/>
            <person name="Putnam N.H."/>
            <person name="Rash S."/>
            <person name="Rose J.K."/>
            <person name="Sakihama Y."/>
            <person name="Salamov A.A."/>
            <person name="Savidor A."/>
            <person name="Scheuring C.F."/>
            <person name="Smith B.M."/>
            <person name="Sobral B.W."/>
            <person name="Terry A."/>
            <person name="Torto-Alalibo T.A."/>
            <person name="Win J."/>
            <person name="Xu Z."/>
            <person name="Zhang H."/>
            <person name="Grigoriev I.V."/>
            <person name="Rokhsar D.S."/>
            <person name="Boore J.L."/>
        </authorList>
    </citation>
    <scope>NUCLEOTIDE SEQUENCE [LARGE SCALE GENOMIC DNA]</scope>
    <source>
        <strain evidence="6 7">P6497</strain>
    </source>
</reference>
<accession>G4ZAZ7</accession>
<keyword evidence="4" id="KW-0687">Ribonucleoprotein</keyword>
<dbReference type="AlphaFoldDB" id="G4ZAZ7"/>
<evidence type="ECO:0000313" key="6">
    <source>
        <dbReference type="EMBL" id="EGZ21216.1"/>
    </source>
</evidence>
<evidence type="ECO:0000256" key="2">
    <source>
        <dbReference type="ARBA" id="ARBA00022490"/>
    </source>
</evidence>
<organism evidence="6 7">
    <name type="scientific">Phytophthora sojae (strain P6497)</name>
    <name type="common">Soybean stem and root rot agent</name>
    <name type="synonym">Phytophthora megasperma f. sp. glycines</name>
    <dbReference type="NCBI Taxonomy" id="1094619"/>
    <lineage>
        <taxon>Eukaryota</taxon>
        <taxon>Sar</taxon>
        <taxon>Stramenopiles</taxon>
        <taxon>Oomycota</taxon>
        <taxon>Peronosporomycetes</taxon>
        <taxon>Peronosporales</taxon>
        <taxon>Peronosporaceae</taxon>
        <taxon>Phytophthora</taxon>
    </lineage>
</organism>
<dbReference type="OMA" id="MSQMMEM"/>
<dbReference type="InterPro" id="IPR036521">
    <property type="entry name" value="SRP19-like_sf"/>
</dbReference>
<sequence length="271" mass="29045">MVRTKGRAKPNVAGERYDSNAIPMAQPTPAQSRTRPHPGAFNPADLMGMLGGGGGGGMPDMSQMMEMMQGMGGMGGMPGMAGGMPGMPPMGGMPGMMPGMPGMPGMMPPMEPMRPKIIYSYGLAEGTPTASFFTFYPNYIDNKKTVQQGRRISQAQACEAPLADEMSEVCTYFKLPHVLEPAKKYPRDWLVSGRIRVRLVRDDGAPENPEIPTRKVLMVKMAELIPKLQSRKLRLEKEAEEAKKKAAAAAAGAATASSGGGKKKGKKKGRR</sequence>
<evidence type="ECO:0000256" key="3">
    <source>
        <dbReference type="ARBA" id="ARBA00023135"/>
    </source>
</evidence>
<name>G4ZAZ7_PHYSP</name>
<dbReference type="GO" id="GO:0006617">
    <property type="term" value="P:SRP-dependent cotranslational protein targeting to membrane, signal sequence recognition"/>
    <property type="evidence" value="ECO:0007669"/>
    <property type="project" value="TreeGrafter"/>
</dbReference>
<dbReference type="Proteomes" id="UP000002640">
    <property type="component" value="Unassembled WGS sequence"/>
</dbReference>
<dbReference type="GO" id="GO:0005786">
    <property type="term" value="C:signal recognition particle, endoplasmic reticulum targeting"/>
    <property type="evidence" value="ECO:0007669"/>
    <property type="project" value="UniProtKB-KW"/>
</dbReference>
<keyword evidence="3" id="KW-0733">Signal recognition particle</keyword>
<dbReference type="InterPro" id="IPR002778">
    <property type="entry name" value="Signal_recog_particle_SRP19"/>
</dbReference>
<keyword evidence="7" id="KW-1185">Reference proteome</keyword>
<dbReference type="PANTHER" id="PTHR17453:SF0">
    <property type="entry name" value="SIGNAL RECOGNITION PARTICLE 19 KDA PROTEIN"/>
    <property type="match status" value="1"/>
</dbReference>
<gene>
    <name evidence="6" type="ORF">PHYSODRAFT_299044</name>
</gene>
<evidence type="ECO:0000256" key="1">
    <source>
        <dbReference type="ARBA" id="ARBA00004496"/>
    </source>
</evidence>
<dbReference type="STRING" id="1094619.G4ZAZ7"/>
<protein>
    <submittedName>
        <fullName evidence="6">Uncharacterized protein</fullName>
    </submittedName>
</protein>
<dbReference type="SUPFAM" id="SSF69695">
    <property type="entry name" value="SRP19"/>
    <property type="match status" value="1"/>
</dbReference>